<evidence type="ECO:0000313" key="2">
    <source>
        <dbReference type="EMBL" id="KAF6758998.1"/>
    </source>
</evidence>
<dbReference type="EMBL" id="JACGCI010000017">
    <property type="protein sequence ID" value="KAF6758998.1"/>
    <property type="molecule type" value="Genomic_DNA"/>
</dbReference>
<organism evidence="2 3">
    <name type="scientific">Ephemerocybe angulata</name>
    <dbReference type="NCBI Taxonomy" id="980116"/>
    <lineage>
        <taxon>Eukaryota</taxon>
        <taxon>Fungi</taxon>
        <taxon>Dikarya</taxon>
        <taxon>Basidiomycota</taxon>
        <taxon>Agaricomycotina</taxon>
        <taxon>Agaricomycetes</taxon>
        <taxon>Agaricomycetidae</taxon>
        <taxon>Agaricales</taxon>
        <taxon>Agaricineae</taxon>
        <taxon>Psathyrellaceae</taxon>
        <taxon>Ephemerocybe</taxon>
    </lineage>
</organism>
<evidence type="ECO:0000256" key="1">
    <source>
        <dbReference type="SAM" id="MobiDB-lite"/>
    </source>
</evidence>
<feature type="compositionally biased region" description="Basic and acidic residues" evidence="1">
    <location>
        <begin position="181"/>
        <end position="199"/>
    </location>
</feature>
<dbReference type="OrthoDB" id="3253399at2759"/>
<name>A0A8H6I4Y4_9AGAR</name>
<protein>
    <submittedName>
        <fullName evidence="2">Uncharacterized protein</fullName>
    </submittedName>
</protein>
<feature type="region of interest" description="Disordered" evidence="1">
    <location>
        <begin position="1"/>
        <end position="218"/>
    </location>
</feature>
<gene>
    <name evidence="2" type="ORF">DFP72DRAFT_844767</name>
</gene>
<comment type="caution">
    <text evidence="2">The sequence shown here is derived from an EMBL/GenBank/DDBJ whole genome shotgun (WGS) entry which is preliminary data.</text>
</comment>
<reference evidence="2 3" key="1">
    <citation type="submission" date="2020-07" db="EMBL/GenBank/DDBJ databases">
        <title>Comparative genomics of pyrophilous fungi reveals a link between fire events and developmental genes.</title>
        <authorList>
            <consortium name="DOE Joint Genome Institute"/>
            <person name="Steindorff A.S."/>
            <person name="Carver A."/>
            <person name="Calhoun S."/>
            <person name="Stillman K."/>
            <person name="Liu H."/>
            <person name="Lipzen A."/>
            <person name="Pangilinan J."/>
            <person name="Labutti K."/>
            <person name="Bruns T.D."/>
            <person name="Grigoriev I.V."/>
        </authorList>
    </citation>
    <scope>NUCLEOTIDE SEQUENCE [LARGE SCALE GENOMIC DNA]</scope>
    <source>
        <strain evidence="2 3">CBS 144469</strain>
    </source>
</reference>
<feature type="compositionally biased region" description="Basic and acidic residues" evidence="1">
    <location>
        <begin position="88"/>
        <end position="99"/>
    </location>
</feature>
<proteinExistence type="predicted"/>
<dbReference type="AlphaFoldDB" id="A0A8H6I4Y4"/>
<accession>A0A8H6I4Y4</accession>
<feature type="compositionally biased region" description="Polar residues" evidence="1">
    <location>
        <begin position="38"/>
        <end position="47"/>
    </location>
</feature>
<evidence type="ECO:0000313" key="3">
    <source>
        <dbReference type="Proteomes" id="UP000521943"/>
    </source>
</evidence>
<sequence>MPRRKATTVSQKPKPSAYPKADSDSDDGSDSDAPEAVSLSQSKQAVQQKDADVRKAQLSAKEKEKEKRRDLDRKLKERAELTRGAAKKGVEAKSKEVKNGKGKGPVVEEESGSEDNGEESAEDDEEMDEGAKELEARISRKVRVLSTDAQPKTPLAAPSRKVHKFLDRALALKGQTSKPKLGWERRPESKYPSKYESRAQHASAGEVLRNGNYLEPET</sequence>
<feature type="compositionally biased region" description="Basic and acidic residues" evidence="1">
    <location>
        <begin position="129"/>
        <end position="138"/>
    </location>
</feature>
<feature type="compositionally biased region" description="Acidic residues" evidence="1">
    <location>
        <begin position="107"/>
        <end position="128"/>
    </location>
</feature>
<dbReference type="Proteomes" id="UP000521943">
    <property type="component" value="Unassembled WGS sequence"/>
</dbReference>
<feature type="compositionally biased region" description="Basic and acidic residues" evidence="1">
    <location>
        <begin position="49"/>
        <end position="81"/>
    </location>
</feature>
<feature type="compositionally biased region" description="Acidic residues" evidence="1">
    <location>
        <begin position="24"/>
        <end position="33"/>
    </location>
</feature>
<keyword evidence="3" id="KW-1185">Reference proteome</keyword>